<evidence type="ECO:0008006" key="3">
    <source>
        <dbReference type="Google" id="ProtNLM"/>
    </source>
</evidence>
<comment type="caution">
    <text evidence="1">The sequence shown here is derived from an EMBL/GenBank/DDBJ whole genome shotgun (WGS) entry which is preliminary data.</text>
</comment>
<evidence type="ECO:0000313" key="2">
    <source>
        <dbReference type="Proteomes" id="UP000177506"/>
    </source>
</evidence>
<dbReference type="Proteomes" id="UP000177506">
    <property type="component" value="Unassembled WGS sequence"/>
</dbReference>
<dbReference type="AlphaFoldDB" id="A0A1G1TFQ3"/>
<dbReference type="PROSITE" id="PS51257">
    <property type="entry name" value="PROKAR_LIPOPROTEIN"/>
    <property type="match status" value="1"/>
</dbReference>
<dbReference type="OrthoDB" id="868869at2"/>
<sequence>MRLIFYAIISGLGLAGCEQHLYIKEERRPQAMPAAAVASSGAPAAVPLPAPPVVPGTAFSVNGKVHYLATQARPDSARPLTALAYFSDDDRARQRLTKVRGYDGRFTFTLRDAAGAPVFRRELRKADFAKMGAPDVVVESAANKPVFLGYSAALRALVFTVNFGAPTATWGSRWCFCSTLLAKCCA</sequence>
<accession>A0A1G1TFQ3</accession>
<proteinExistence type="predicted"/>
<protein>
    <recommendedName>
        <fullName evidence="3">Lipoprotein</fullName>
    </recommendedName>
</protein>
<dbReference type="RefSeq" id="WP_070744536.1">
    <property type="nucleotide sequence ID" value="NZ_MDZA01000255.1"/>
</dbReference>
<keyword evidence="2" id="KW-1185">Reference proteome</keyword>
<gene>
    <name evidence="1" type="ORF">BEN49_08450</name>
</gene>
<evidence type="ECO:0000313" key="1">
    <source>
        <dbReference type="EMBL" id="OGX89709.1"/>
    </source>
</evidence>
<dbReference type="EMBL" id="MDZA01000255">
    <property type="protein sequence ID" value="OGX89709.1"/>
    <property type="molecule type" value="Genomic_DNA"/>
</dbReference>
<reference evidence="1 2" key="1">
    <citation type="submission" date="2016-08" db="EMBL/GenBank/DDBJ databases">
        <title>Hymenobacter coccineus sp. nov., Hymenobacter lapidarius sp. nov. and Hymenobacter glacialis sp. nov., isolated from Antarctic soil.</title>
        <authorList>
            <person name="Sedlacek I."/>
            <person name="Kralova S."/>
            <person name="Kyrova K."/>
            <person name="Maslanova I."/>
            <person name="Stankova E."/>
            <person name="Vrbovska V."/>
            <person name="Nemec M."/>
            <person name="Bartak M."/>
            <person name="Svec P."/>
            <person name="Busse H.-J."/>
            <person name="Pantucek R."/>
        </authorList>
    </citation>
    <scope>NUCLEOTIDE SEQUENCE [LARGE SCALE GENOMIC DNA]</scope>
    <source>
        <strain evidence="1 2">CCM 8649</strain>
    </source>
</reference>
<organism evidence="1 2">
    <name type="scientific">Hymenobacter coccineus</name>
    <dbReference type="NCBI Taxonomy" id="1908235"/>
    <lineage>
        <taxon>Bacteria</taxon>
        <taxon>Pseudomonadati</taxon>
        <taxon>Bacteroidota</taxon>
        <taxon>Cytophagia</taxon>
        <taxon>Cytophagales</taxon>
        <taxon>Hymenobacteraceae</taxon>
        <taxon>Hymenobacter</taxon>
    </lineage>
</organism>
<name>A0A1G1TFQ3_9BACT</name>